<dbReference type="InterPro" id="IPR051564">
    <property type="entry name" value="LRR_receptor-like_kinase"/>
</dbReference>
<comment type="caution">
    <text evidence="2">The sequence shown here is derived from an EMBL/GenBank/DDBJ whole genome shotgun (WGS) entry which is preliminary data.</text>
</comment>
<sequence>MNYLHDQCDTPIIHCNLKPSNVLLDANMTARVGEFGIARFLTRSSSVYQSSSAAIKGSIGYMAPEYGMGGLVSTQTDVYSYGILLLELFTGRRPTDEEFKDGFTLQK</sequence>
<organism evidence="2 3">
    <name type="scientific">Zingiber officinale</name>
    <name type="common">Ginger</name>
    <name type="synonym">Amomum zingiber</name>
    <dbReference type="NCBI Taxonomy" id="94328"/>
    <lineage>
        <taxon>Eukaryota</taxon>
        <taxon>Viridiplantae</taxon>
        <taxon>Streptophyta</taxon>
        <taxon>Embryophyta</taxon>
        <taxon>Tracheophyta</taxon>
        <taxon>Spermatophyta</taxon>
        <taxon>Magnoliopsida</taxon>
        <taxon>Liliopsida</taxon>
        <taxon>Zingiberales</taxon>
        <taxon>Zingiberaceae</taxon>
        <taxon>Zingiber</taxon>
    </lineage>
</organism>
<dbReference type="GO" id="GO:0016020">
    <property type="term" value="C:membrane"/>
    <property type="evidence" value="ECO:0007669"/>
    <property type="project" value="TreeGrafter"/>
</dbReference>
<evidence type="ECO:0000313" key="3">
    <source>
        <dbReference type="Proteomes" id="UP000734854"/>
    </source>
</evidence>
<dbReference type="GO" id="GO:0005524">
    <property type="term" value="F:ATP binding"/>
    <property type="evidence" value="ECO:0007669"/>
    <property type="project" value="InterPro"/>
</dbReference>
<dbReference type="InterPro" id="IPR011009">
    <property type="entry name" value="Kinase-like_dom_sf"/>
</dbReference>
<dbReference type="Proteomes" id="UP000734854">
    <property type="component" value="Unassembled WGS sequence"/>
</dbReference>
<dbReference type="AlphaFoldDB" id="A0A8J5HTE3"/>
<reference evidence="2 3" key="1">
    <citation type="submission" date="2020-08" db="EMBL/GenBank/DDBJ databases">
        <title>Plant Genome Project.</title>
        <authorList>
            <person name="Zhang R.-G."/>
        </authorList>
    </citation>
    <scope>NUCLEOTIDE SEQUENCE [LARGE SCALE GENOMIC DNA]</scope>
    <source>
        <tissue evidence="2">Rhizome</tissue>
    </source>
</reference>
<keyword evidence="3" id="KW-1185">Reference proteome</keyword>
<dbReference type="PROSITE" id="PS50011">
    <property type="entry name" value="PROTEIN_KINASE_DOM"/>
    <property type="match status" value="1"/>
</dbReference>
<dbReference type="EMBL" id="JACMSC010000001">
    <property type="protein sequence ID" value="KAG6535241.1"/>
    <property type="molecule type" value="Genomic_DNA"/>
</dbReference>
<dbReference type="Pfam" id="PF00069">
    <property type="entry name" value="Pkinase"/>
    <property type="match status" value="1"/>
</dbReference>
<evidence type="ECO:0000259" key="1">
    <source>
        <dbReference type="PROSITE" id="PS50011"/>
    </source>
</evidence>
<dbReference type="SUPFAM" id="SSF56112">
    <property type="entry name" value="Protein kinase-like (PK-like)"/>
    <property type="match status" value="1"/>
</dbReference>
<dbReference type="PANTHER" id="PTHR48055:SF55">
    <property type="entry name" value="PROTEIN KINASE DOMAIN-CONTAINING PROTEIN"/>
    <property type="match status" value="1"/>
</dbReference>
<dbReference type="Gene3D" id="1.10.510.10">
    <property type="entry name" value="Transferase(Phosphotransferase) domain 1"/>
    <property type="match status" value="1"/>
</dbReference>
<protein>
    <recommendedName>
        <fullName evidence="1">Protein kinase domain-containing protein</fullName>
    </recommendedName>
</protein>
<gene>
    <name evidence="2" type="ORF">ZIOFF_000206</name>
</gene>
<evidence type="ECO:0000313" key="2">
    <source>
        <dbReference type="EMBL" id="KAG6535241.1"/>
    </source>
</evidence>
<dbReference type="PANTHER" id="PTHR48055">
    <property type="entry name" value="LEUCINE-RICH REPEAT RECEPTOR PROTEIN KINASE EMS1"/>
    <property type="match status" value="1"/>
</dbReference>
<dbReference type="GO" id="GO:0004672">
    <property type="term" value="F:protein kinase activity"/>
    <property type="evidence" value="ECO:0007669"/>
    <property type="project" value="InterPro"/>
</dbReference>
<dbReference type="InterPro" id="IPR000719">
    <property type="entry name" value="Prot_kinase_dom"/>
</dbReference>
<name>A0A8J5HTE3_ZINOF</name>
<proteinExistence type="predicted"/>
<feature type="domain" description="Protein kinase" evidence="1">
    <location>
        <begin position="1"/>
        <end position="107"/>
    </location>
</feature>
<accession>A0A8J5HTE3</accession>